<organism evidence="1 2">
    <name type="scientific">Didymella rabiei</name>
    <name type="common">Chickpea ascochyta blight fungus</name>
    <name type="synonym">Mycosphaerella rabiei</name>
    <dbReference type="NCBI Taxonomy" id="5454"/>
    <lineage>
        <taxon>Eukaryota</taxon>
        <taxon>Fungi</taxon>
        <taxon>Dikarya</taxon>
        <taxon>Ascomycota</taxon>
        <taxon>Pezizomycotina</taxon>
        <taxon>Dothideomycetes</taxon>
        <taxon>Pleosporomycetidae</taxon>
        <taxon>Pleosporales</taxon>
        <taxon>Pleosporineae</taxon>
        <taxon>Didymellaceae</taxon>
        <taxon>Ascochyta</taxon>
    </lineage>
</organism>
<dbReference type="Proteomes" id="UP000076837">
    <property type="component" value="Unassembled WGS sequence"/>
</dbReference>
<keyword evidence="2" id="KW-1185">Reference proteome</keyword>
<proteinExistence type="predicted"/>
<evidence type="ECO:0000313" key="1">
    <source>
        <dbReference type="EMBL" id="KZM18977.1"/>
    </source>
</evidence>
<dbReference type="AlphaFoldDB" id="A0A162WEJ8"/>
<protein>
    <submittedName>
        <fullName evidence="1">Uncharacterized protein</fullName>
    </submittedName>
</protein>
<comment type="caution">
    <text evidence="1">The sequence shown here is derived from an EMBL/GenBank/DDBJ whole genome shotgun (WGS) entry which is preliminary data.</text>
</comment>
<evidence type="ECO:0000313" key="2">
    <source>
        <dbReference type="Proteomes" id="UP000076837"/>
    </source>
</evidence>
<sequence>MRSTSTVLFLATLLAPFVAADLHSAAICIDTKGGASVYNAAATKKACESYKARNTGNKQWDSCPDCQMKVIGNLNLCHSGGWHIGGSEMKDYCNRLGGAGGSLAN</sequence>
<accession>A0A162WEJ8</accession>
<gene>
    <name evidence="1" type="ORF">ST47_g9878</name>
</gene>
<reference evidence="1 2" key="1">
    <citation type="journal article" date="2016" name="Sci. Rep.">
        <title>Draft genome sequencing and secretome analysis of fungal phytopathogen Ascochyta rabiei provides insight into the necrotrophic effector repertoire.</title>
        <authorList>
            <person name="Verma S."/>
            <person name="Gazara R.K."/>
            <person name="Nizam S."/>
            <person name="Parween S."/>
            <person name="Chattopadhyay D."/>
            <person name="Verma P.K."/>
        </authorList>
    </citation>
    <scope>NUCLEOTIDE SEQUENCE [LARGE SCALE GENOMIC DNA]</scope>
    <source>
        <strain evidence="1 2">ArDII</strain>
    </source>
</reference>
<dbReference type="OrthoDB" id="3489571at2759"/>
<dbReference type="EMBL" id="JYNV01000312">
    <property type="protein sequence ID" value="KZM18977.1"/>
    <property type="molecule type" value="Genomic_DNA"/>
</dbReference>
<name>A0A162WEJ8_DIDRA</name>